<comment type="caution">
    <text evidence="2">The sequence shown here is derived from an EMBL/GenBank/DDBJ whole genome shotgun (WGS) entry which is preliminary data.</text>
</comment>
<feature type="signal peptide" evidence="1">
    <location>
        <begin position="1"/>
        <end position="17"/>
    </location>
</feature>
<dbReference type="EMBL" id="JAUQSX010000014">
    <property type="protein sequence ID" value="MDO7849087.1"/>
    <property type="molecule type" value="Genomic_DNA"/>
</dbReference>
<keyword evidence="1" id="KW-0732">Signal</keyword>
<name>A0ABT9AGU2_9BACT</name>
<gene>
    <name evidence="2" type="ORF">Q5H92_22175</name>
</gene>
<dbReference type="PROSITE" id="PS51257">
    <property type="entry name" value="PROKAR_LIPOPROTEIN"/>
    <property type="match status" value="1"/>
</dbReference>
<accession>A0ABT9AGU2</accession>
<sequence length="143" mass="15906">MKLLLCRVLIGALFVPALLSCRDGSSTDIGDEMAFSWYGSHDYTNIYSGGDPRDGGVPVIPGGCDYAKWDNRYVLTKGEPWRYANWNKKYHIPQVPAGGFVYFVLEKKLYGGGQEGDPALHGPLTQAEQAAWERRIPGPYHEP</sequence>
<organism evidence="2 3">
    <name type="scientific">Hymenobacter mellowenesis</name>
    <dbReference type="NCBI Taxonomy" id="3063995"/>
    <lineage>
        <taxon>Bacteria</taxon>
        <taxon>Pseudomonadati</taxon>
        <taxon>Bacteroidota</taxon>
        <taxon>Cytophagia</taxon>
        <taxon>Cytophagales</taxon>
        <taxon>Hymenobacteraceae</taxon>
        <taxon>Hymenobacter</taxon>
    </lineage>
</organism>
<dbReference type="Proteomes" id="UP001167796">
    <property type="component" value="Unassembled WGS sequence"/>
</dbReference>
<keyword evidence="3" id="KW-1185">Reference proteome</keyword>
<evidence type="ECO:0000313" key="2">
    <source>
        <dbReference type="EMBL" id="MDO7849087.1"/>
    </source>
</evidence>
<dbReference type="RefSeq" id="WP_305013756.1">
    <property type="nucleotide sequence ID" value="NZ_JAUQSX010000014.1"/>
</dbReference>
<evidence type="ECO:0000256" key="1">
    <source>
        <dbReference type="SAM" id="SignalP"/>
    </source>
</evidence>
<feature type="chain" id="PRO_5045290495" evidence="1">
    <location>
        <begin position="18"/>
        <end position="143"/>
    </location>
</feature>
<reference evidence="2" key="1">
    <citation type="submission" date="2023-07" db="EMBL/GenBank/DDBJ databases">
        <authorList>
            <person name="Kim M.K."/>
        </authorList>
    </citation>
    <scope>NUCLEOTIDE SEQUENCE</scope>
    <source>
        <strain evidence="2">M29</strain>
    </source>
</reference>
<evidence type="ECO:0000313" key="3">
    <source>
        <dbReference type="Proteomes" id="UP001167796"/>
    </source>
</evidence>
<protein>
    <submittedName>
        <fullName evidence="2">Uncharacterized protein</fullName>
    </submittedName>
</protein>
<proteinExistence type="predicted"/>